<keyword evidence="3" id="KW-0547">Nucleotide-binding</keyword>
<keyword evidence="4" id="KW-1185">Reference proteome</keyword>
<feature type="domain" description="PD-(D/E)XK endonuclease-like" evidence="2">
    <location>
        <begin position="721"/>
        <end position="962"/>
    </location>
</feature>
<dbReference type="EC" id="3.6.4.12" evidence="3"/>
<dbReference type="SUPFAM" id="SSF52540">
    <property type="entry name" value="P-loop containing nucleoside triphosphate hydrolases"/>
    <property type="match status" value="1"/>
</dbReference>
<name>A0A840HW37_9SPHN</name>
<dbReference type="InterPro" id="IPR038726">
    <property type="entry name" value="PDDEXK_AddAB-type"/>
</dbReference>
<evidence type="ECO:0000256" key="1">
    <source>
        <dbReference type="SAM" id="MobiDB-lite"/>
    </source>
</evidence>
<dbReference type="EMBL" id="JACHOV010000006">
    <property type="protein sequence ID" value="MBB4641634.1"/>
    <property type="molecule type" value="Genomic_DNA"/>
</dbReference>
<evidence type="ECO:0000313" key="3">
    <source>
        <dbReference type="EMBL" id="MBB4641634.1"/>
    </source>
</evidence>
<proteinExistence type="predicted"/>
<keyword evidence="3" id="KW-0347">Helicase</keyword>
<gene>
    <name evidence="3" type="ORF">HNQ99_001943</name>
</gene>
<dbReference type="RefSeq" id="WP_184475422.1">
    <property type="nucleotide sequence ID" value="NZ_JACHOV010000006.1"/>
</dbReference>
<dbReference type="NCBIfam" id="TIGR02786">
    <property type="entry name" value="addB_alphas"/>
    <property type="match status" value="1"/>
</dbReference>
<accession>A0A840HW37</accession>
<comment type="caution">
    <text evidence="3">The sequence shown here is derived from an EMBL/GenBank/DDBJ whole genome shotgun (WGS) entry which is preliminary data.</text>
</comment>
<organism evidence="3 4">
    <name type="scientific">Rhizorhapis suberifaciens</name>
    <name type="common">corky root of lettuce</name>
    <dbReference type="NCBI Taxonomy" id="13656"/>
    <lineage>
        <taxon>Bacteria</taxon>
        <taxon>Pseudomonadati</taxon>
        <taxon>Pseudomonadota</taxon>
        <taxon>Alphaproteobacteria</taxon>
        <taxon>Sphingomonadales</taxon>
        <taxon>Sphingomonadaceae</taxon>
        <taxon>Rhizorhapis</taxon>
    </lineage>
</organism>
<dbReference type="Gene3D" id="3.90.320.10">
    <property type="match status" value="1"/>
</dbReference>
<dbReference type="InterPro" id="IPR011604">
    <property type="entry name" value="PDDEXK-like_dom_sf"/>
</dbReference>
<dbReference type="AlphaFoldDB" id="A0A840HW37"/>
<reference evidence="3 4" key="1">
    <citation type="submission" date="2020-08" db="EMBL/GenBank/DDBJ databases">
        <title>Genomic Encyclopedia of Type Strains, Phase IV (KMG-IV): sequencing the most valuable type-strain genomes for metagenomic binning, comparative biology and taxonomic classification.</title>
        <authorList>
            <person name="Goeker M."/>
        </authorList>
    </citation>
    <scope>NUCLEOTIDE SEQUENCE [LARGE SCALE GENOMIC DNA]</scope>
    <source>
        <strain evidence="3 4">DSM 7465</strain>
    </source>
</reference>
<dbReference type="GO" id="GO:0016787">
    <property type="term" value="F:hydrolase activity"/>
    <property type="evidence" value="ECO:0007669"/>
    <property type="project" value="UniProtKB-KW"/>
</dbReference>
<dbReference type="InterPro" id="IPR011335">
    <property type="entry name" value="Restrct_endonuc-II-like"/>
</dbReference>
<dbReference type="GO" id="GO:0003678">
    <property type="term" value="F:DNA helicase activity"/>
    <property type="evidence" value="ECO:0007669"/>
    <property type="project" value="UniProtKB-EC"/>
</dbReference>
<keyword evidence="3" id="KW-0067">ATP-binding</keyword>
<dbReference type="SUPFAM" id="SSF52980">
    <property type="entry name" value="Restriction endonuclease-like"/>
    <property type="match status" value="1"/>
</dbReference>
<evidence type="ECO:0000313" key="4">
    <source>
        <dbReference type="Proteomes" id="UP000575068"/>
    </source>
</evidence>
<dbReference type="Pfam" id="PF12705">
    <property type="entry name" value="PDDEXK_1"/>
    <property type="match status" value="1"/>
</dbReference>
<feature type="region of interest" description="Disordered" evidence="1">
    <location>
        <begin position="696"/>
        <end position="716"/>
    </location>
</feature>
<keyword evidence="3" id="KW-0378">Hydrolase</keyword>
<dbReference type="InterPro" id="IPR027417">
    <property type="entry name" value="P-loop_NTPase"/>
</dbReference>
<evidence type="ECO:0000259" key="2">
    <source>
        <dbReference type="Pfam" id="PF12705"/>
    </source>
</evidence>
<dbReference type="EC" id="3.1.-.-" evidence="3"/>
<dbReference type="InterPro" id="IPR014153">
    <property type="entry name" value="Ds_break_AddB"/>
</dbReference>
<dbReference type="Proteomes" id="UP000575068">
    <property type="component" value="Unassembled WGS sequence"/>
</dbReference>
<protein>
    <submittedName>
        <fullName evidence="3">ATP-dependent helicase/nuclease subunit B</fullName>
        <ecNumber evidence="3">3.1.-.-</ecNumber>
        <ecNumber evidence="3">3.6.4.12</ecNumber>
    </submittedName>
</protein>
<sequence length="995" mass="108848">MGSAEKPSVFTIPAHRAFADALAAGLLAQYGREPLGLARGIVLVPTNRAARSISDAFVRRAETGLLLPRLVPLGDLELGEKLGSALEPISEGADIPPAIAPMERQMILARTVQDVRAASGQAVDAGEAMRLGVALGQALDSLMVDKIAPDKLRDLNVSVELSDHWYKSLEIFNILTERWPRELAARGLIDAAERRNRLLSQIAKRWRTNPPAGFVVAAGITTSAPAIAELLHRVARMERGAVVLPDLDLNLTAEEWDSIGPFEPDPVTGYRKRPIETHPQFALKLLLDRMGVHRDEVALWRWGGGHDARAARSRNISNAMLPPRLTAKWRDLETSERNLAGVRFLEVATPAEEAQAIAIALREALETSGKTAALVTPDRGLATRVSAHLRRWGVEADDSAGRPLSELPPGALLIALAQAAAERFAPISLLALLKHPLVKAGDERLAWLEQVRRFDLLLRGPRPAAGLAGIGHYLEARLESTDNILIWWNNLNAILRPLETSFTTATSLPPLFAAIREAAGVLAGDKVWAGHQGHQAAALYSEMEAAAKEGPRDSDPRSFVFLLEQILSNMAVRPPQGGHPRIAILGLLEARLQQADLMILGGLNEGTWPALPAPDPWLAPRVRQELGLPGLERRIGLSAHDLANALGAPQVLITRARRDASAPAIASRFWLRLKAMAGPQWREAREYRNLALRIDEPGSHSPATQPAPCPPAATRPRDIAVTDMDRLKADPYSFYARKMLGLSALDPVDAEPSAAWRGTAVHDMLEKWAAEDGWDAAKLEARARLMLAQSDAHPMMRALWQPRLMKAIHWIARQVADNWSQGRRPLLAEKWGRLHIAGVNLAGKADRIDVMSDGTLAIVDYKTGKPPSGKQVAAGYSMQLGLLGLIAEKGEFDGLAERRTASVFEYWSLGRDSKSDSFGYFLSPVDPKGNYGKIVTEEFTQHAQRHLLDAIEKWLIGEAPFTAKLHPEIPTYGDYDQLMRLEEWYGRGRTGGGST</sequence>